<dbReference type="GeneID" id="301848498"/>
<evidence type="ECO:0000313" key="2">
    <source>
        <dbReference type="EMBL" id="ROS44811.1"/>
    </source>
</evidence>
<keyword evidence="3" id="KW-1185">Reference proteome</keyword>
<protein>
    <submittedName>
        <fullName evidence="2">Uncharacterized protein DUF4241</fullName>
    </submittedName>
</protein>
<name>A0A3N2H7A6_9PSEU</name>
<dbReference type="RefSeq" id="WP_123686701.1">
    <property type="nucleotide sequence ID" value="NZ_RKHY01000001.1"/>
</dbReference>
<gene>
    <name evidence="2" type="ORF">EDD35_7262</name>
</gene>
<reference evidence="2 3" key="1">
    <citation type="submission" date="2018-11" db="EMBL/GenBank/DDBJ databases">
        <title>Sequencing the genomes of 1000 actinobacteria strains.</title>
        <authorList>
            <person name="Klenk H.-P."/>
        </authorList>
    </citation>
    <scope>NUCLEOTIDE SEQUENCE [LARGE SCALE GENOMIC DNA]</scope>
    <source>
        <strain evidence="2 3">DSM 44348</strain>
    </source>
</reference>
<dbReference type="InterPro" id="IPR025335">
    <property type="entry name" value="DUF4241"/>
</dbReference>
<proteinExistence type="predicted"/>
<dbReference type="Pfam" id="PF14025">
    <property type="entry name" value="DUF4241"/>
    <property type="match status" value="1"/>
</dbReference>
<feature type="compositionally biased region" description="Polar residues" evidence="1">
    <location>
        <begin position="72"/>
        <end position="85"/>
    </location>
</feature>
<dbReference type="AlphaFoldDB" id="A0A3N2H7A6"/>
<comment type="caution">
    <text evidence="2">The sequence shown here is derived from an EMBL/GenBank/DDBJ whole genome shotgun (WGS) entry which is preliminary data.</text>
</comment>
<dbReference type="EMBL" id="RKHY01000001">
    <property type="protein sequence ID" value="ROS44811.1"/>
    <property type="molecule type" value="Genomic_DNA"/>
</dbReference>
<evidence type="ECO:0000256" key="1">
    <source>
        <dbReference type="SAM" id="MobiDB-lite"/>
    </source>
</evidence>
<evidence type="ECO:0000313" key="3">
    <source>
        <dbReference type="Proteomes" id="UP000274843"/>
    </source>
</evidence>
<dbReference type="Proteomes" id="UP000274843">
    <property type="component" value="Unassembled WGS sequence"/>
</dbReference>
<accession>A0A3N2H7A6</accession>
<feature type="region of interest" description="Disordered" evidence="1">
    <location>
        <begin position="57"/>
        <end position="96"/>
    </location>
</feature>
<organism evidence="2 3">
    <name type="scientific">Amycolatopsis thermoflava</name>
    <dbReference type="NCBI Taxonomy" id="84480"/>
    <lineage>
        <taxon>Bacteria</taxon>
        <taxon>Bacillati</taxon>
        <taxon>Actinomycetota</taxon>
        <taxon>Actinomycetes</taxon>
        <taxon>Pseudonocardiales</taxon>
        <taxon>Pseudonocardiaceae</taxon>
        <taxon>Amycolatopsis</taxon>
        <taxon>Amycolatopsis methanolica group</taxon>
    </lineage>
</organism>
<sequence>MHEIAWTHHFARFWRFDQTGRRDREIEFRLLPDRRLSCLRSTAWHHAEPDQAEFDERHVHHSASAFRPDGTVRTTTRIPGGSTSETIERKPADGLRMPAPPFGEWADFLGRLAGTREHHGPDEPAAPPWRPAVPLRPRHADLLFRPGRWSLPDREVETEVRRAGAVRLTSGRVVAADPGWLDGRVEPFTATVAPGEYPVDLAVVRFAGDPGHERVAAARPAVSAEPVVSWEPALEPGQDPLLLGDGRFYGFSVDAGPGCFVDADALGAMEDILRESVKDTFAGLSGGSAAQVADPASGATLVGFPSGRGDGSFPTWIGRTAGGAIACFVADFLVLRDAEPAPAAAVQ</sequence>